<proteinExistence type="predicted"/>
<evidence type="ECO:0000313" key="2">
    <source>
        <dbReference type="EMBL" id="SNX69797.1"/>
    </source>
</evidence>
<dbReference type="Proteomes" id="UP000219546">
    <property type="component" value="Unassembled WGS sequence"/>
</dbReference>
<organism evidence="2 3">
    <name type="scientific">Bacillus oleivorans</name>
    <dbReference type="NCBI Taxonomy" id="1448271"/>
    <lineage>
        <taxon>Bacteria</taxon>
        <taxon>Bacillati</taxon>
        <taxon>Bacillota</taxon>
        <taxon>Bacilli</taxon>
        <taxon>Bacillales</taxon>
        <taxon>Bacillaceae</taxon>
        <taxon>Bacillus</taxon>
    </lineage>
</organism>
<gene>
    <name evidence="2" type="ORF">SAMN05877753_103234</name>
</gene>
<protein>
    <submittedName>
        <fullName evidence="2">Uncharacterized protein</fullName>
    </submittedName>
</protein>
<accession>A0A285CQF9</accession>
<evidence type="ECO:0000313" key="3">
    <source>
        <dbReference type="Proteomes" id="UP000219546"/>
    </source>
</evidence>
<keyword evidence="1" id="KW-0472">Membrane</keyword>
<feature type="transmembrane region" description="Helical" evidence="1">
    <location>
        <begin position="32"/>
        <end position="49"/>
    </location>
</feature>
<feature type="transmembrane region" description="Helical" evidence="1">
    <location>
        <begin position="7"/>
        <end position="26"/>
    </location>
</feature>
<keyword evidence="3" id="KW-1185">Reference proteome</keyword>
<keyword evidence="1" id="KW-0812">Transmembrane</keyword>
<keyword evidence="1" id="KW-1133">Transmembrane helix</keyword>
<dbReference type="AlphaFoldDB" id="A0A285CQF9"/>
<reference evidence="2 3" key="1">
    <citation type="submission" date="2017-08" db="EMBL/GenBank/DDBJ databases">
        <authorList>
            <person name="de Groot N.N."/>
        </authorList>
    </citation>
    <scope>NUCLEOTIDE SEQUENCE [LARGE SCALE GENOMIC DNA]</scope>
    <source>
        <strain evidence="2 3">JC228</strain>
    </source>
</reference>
<name>A0A285CQF9_9BACI</name>
<dbReference type="EMBL" id="OAOP01000003">
    <property type="protein sequence ID" value="SNX69797.1"/>
    <property type="molecule type" value="Genomic_DNA"/>
</dbReference>
<sequence length="53" mass="6132">MKLFQYVLISILVGIIWDFSGFNIPVITESYIYIYGIFGLLLYIAVQIGKKKE</sequence>
<evidence type="ECO:0000256" key="1">
    <source>
        <dbReference type="SAM" id="Phobius"/>
    </source>
</evidence>